<evidence type="ECO:0000313" key="13">
    <source>
        <dbReference type="Proteomes" id="UP000235965"/>
    </source>
</evidence>
<dbReference type="PROSITE" id="PS50262">
    <property type="entry name" value="G_PROTEIN_RECEP_F1_2"/>
    <property type="match status" value="1"/>
</dbReference>
<feature type="region of interest" description="Disordered" evidence="9">
    <location>
        <begin position="54"/>
        <end position="73"/>
    </location>
</feature>
<feature type="domain" description="G-protein coupled receptors family 1 profile" evidence="11">
    <location>
        <begin position="327"/>
        <end position="582"/>
    </location>
</feature>
<feature type="transmembrane region" description="Helical" evidence="10">
    <location>
        <begin position="348"/>
        <end position="373"/>
    </location>
</feature>
<dbReference type="Gene3D" id="1.10.10.1450">
    <property type="match status" value="1"/>
</dbReference>
<dbReference type="GO" id="GO:0004930">
    <property type="term" value="F:G protein-coupled receptor activity"/>
    <property type="evidence" value="ECO:0007669"/>
    <property type="project" value="UniProtKB-KW"/>
</dbReference>
<evidence type="ECO:0000256" key="1">
    <source>
        <dbReference type="ARBA" id="ARBA00004141"/>
    </source>
</evidence>
<dbReference type="PANTHER" id="PTHR45695:SF9">
    <property type="entry name" value="LEUCOKININ RECEPTOR"/>
    <property type="match status" value="1"/>
</dbReference>
<evidence type="ECO:0000256" key="3">
    <source>
        <dbReference type="ARBA" id="ARBA00022692"/>
    </source>
</evidence>
<dbReference type="PRINTS" id="PR00237">
    <property type="entry name" value="GPCRRHODOPSN"/>
</dbReference>
<keyword evidence="4 10" id="KW-1133">Transmembrane helix</keyword>
<dbReference type="STRING" id="105785.A0A2J7RMT1"/>
<feature type="transmembrane region" description="Helical" evidence="10">
    <location>
        <begin position="566"/>
        <end position="584"/>
    </location>
</feature>
<gene>
    <name evidence="12" type="ORF">B7P43_G10285</name>
</gene>
<keyword evidence="13" id="KW-1185">Reference proteome</keyword>
<keyword evidence="6 10" id="KW-0472">Membrane</keyword>
<dbReference type="SMART" id="SM01381">
    <property type="entry name" value="7TM_GPCR_Srsx"/>
    <property type="match status" value="1"/>
</dbReference>
<evidence type="ECO:0000256" key="2">
    <source>
        <dbReference type="ARBA" id="ARBA00010663"/>
    </source>
</evidence>
<feature type="transmembrane region" description="Helical" evidence="10">
    <location>
        <begin position="526"/>
        <end position="546"/>
    </location>
</feature>
<reference evidence="12 13" key="1">
    <citation type="submission" date="2017-12" db="EMBL/GenBank/DDBJ databases">
        <title>Hemimetabolous genomes reveal molecular basis of termite eusociality.</title>
        <authorList>
            <person name="Harrison M.C."/>
            <person name="Jongepier E."/>
            <person name="Robertson H.M."/>
            <person name="Arning N."/>
            <person name="Bitard-Feildel T."/>
            <person name="Chao H."/>
            <person name="Childers C.P."/>
            <person name="Dinh H."/>
            <person name="Doddapaneni H."/>
            <person name="Dugan S."/>
            <person name="Gowin J."/>
            <person name="Greiner C."/>
            <person name="Han Y."/>
            <person name="Hu H."/>
            <person name="Hughes D.S.T."/>
            <person name="Huylmans A.-K."/>
            <person name="Kemena C."/>
            <person name="Kremer L.P.M."/>
            <person name="Lee S.L."/>
            <person name="Lopez-Ezquerra A."/>
            <person name="Mallet L."/>
            <person name="Monroy-Kuhn J.M."/>
            <person name="Moser A."/>
            <person name="Murali S.C."/>
            <person name="Muzny D.M."/>
            <person name="Otani S."/>
            <person name="Piulachs M.-D."/>
            <person name="Poelchau M."/>
            <person name="Qu J."/>
            <person name="Schaub F."/>
            <person name="Wada-Katsumata A."/>
            <person name="Worley K.C."/>
            <person name="Xie Q."/>
            <person name="Ylla G."/>
            <person name="Poulsen M."/>
            <person name="Gibbs R.A."/>
            <person name="Schal C."/>
            <person name="Richards S."/>
            <person name="Belles X."/>
            <person name="Korb J."/>
            <person name="Bornberg-Bauer E."/>
        </authorList>
    </citation>
    <scope>NUCLEOTIDE SEQUENCE [LARGE SCALE GENOMIC DNA]</scope>
    <source>
        <tissue evidence="12">Whole body</tissue>
    </source>
</reference>
<dbReference type="EMBL" id="NEVH01002552">
    <property type="protein sequence ID" value="PNF42129.1"/>
    <property type="molecule type" value="Genomic_DNA"/>
</dbReference>
<evidence type="ECO:0000256" key="4">
    <source>
        <dbReference type="ARBA" id="ARBA00022989"/>
    </source>
</evidence>
<comment type="similarity">
    <text evidence="2">Belongs to the G-protein coupled receptor 1 family.</text>
</comment>
<name>A0A2J7RMT1_9NEOP</name>
<keyword evidence="3 10" id="KW-0812">Transmembrane</keyword>
<keyword evidence="8" id="KW-0807">Transducer</keyword>
<feature type="transmembrane region" description="Helical" evidence="10">
    <location>
        <begin position="385"/>
        <end position="405"/>
    </location>
</feature>
<dbReference type="InParanoid" id="A0A2J7RMT1"/>
<feature type="transmembrane region" description="Helical" evidence="10">
    <location>
        <begin position="426"/>
        <end position="448"/>
    </location>
</feature>
<protein>
    <recommendedName>
        <fullName evidence="11">G-protein coupled receptors family 1 profile domain-containing protein</fullName>
    </recommendedName>
</protein>
<dbReference type="InterPro" id="IPR017452">
    <property type="entry name" value="GPCR_Rhodpsn_7TM"/>
</dbReference>
<dbReference type="PANTHER" id="PTHR45695">
    <property type="entry name" value="LEUCOKININ RECEPTOR-RELATED"/>
    <property type="match status" value="1"/>
</dbReference>
<comment type="subcellular location">
    <subcellularLocation>
        <location evidence="1">Membrane</location>
        <topology evidence="1">Multi-pass membrane protein</topology>
    </subcellularLocation>
</comment>
<dbReference type="SUPFAM" id="SSF81321">
    <property type="entry name" value="Family A G protein-coupled receptor-like"/>
    <property type="match status" value="1"/>
</dbReference>
<dbReference type="InterPro" id="IPR000276">
    <property type="entry name" value="GPCR_Rhodpsn"/>
</dbReference>
<evidence type="ECO:0000256" key="7">
    <source>
        <dbReference type="ARBA" id="ARBA00023170"/>
    </source>
</evidence>
<evidence type="ECO:0000259" key="11">
    <source>
        <dbReference type="PROSITE" id="PS50262"/>
    </source>
</evidence>
<dbReference type="GO" id="GO:0005886">
    <property type="term" value="C:plasma membrane"/>
    <property type="evidence" value="ECO:0007669"/>
    <property type="project" value="TreeGrafter"/>
</dbReference>
<evidence type="ECO:0000256" key="8">
    <source>
        <dbReference type="ARBA" id="ARBA00023224"/>
    </source>
</evidence>
<organism evidence="12 13">
    <name type="scientific">Cryptotermes secundus</name>
    <dbReference type="NCBI Taxonomy" id="105785"/>
    <lineage>
        <taxon>Eukaryota</taxon>
        <taxon>Metazoa</taxon>
        <taxon>Ecdysozoa</taxon>
        <taxon>Arthropoda</taxon>
        <taxon>Hexapoda</taxon>
        <taxon>Insecta</taxon>
        <taxon>Pterygota</taxon>
        <taxon>Neoptera</taxon>
        <taxon>Polyneoptera</taxon>
        <taxon>Dictyoptera</taxon>
        <taxon>Blattodea</taxon>
        <taxon>Blattoidea</taxon>
        <taxon>Termitoidae</taxon>
        <taxon>Kalotermitidae</taxon>
        <taxon>Cryptotermitinae</taxon>
        <taxon>Cryptotermes</taxon>
    </lineage>
</organism>
<feature type="transmembrane region" description="Helical" evidence="10">
    <location>
        <begin position="478"/>
        <end position="497"/>
    </location>
</feature>
<evidence type="ECO:0000256" key="9">
    <source>
        <dbReference type="SAM" id="MobiDB-lite"/>
    </source>
</evidence>
<sequence>MADFREQRAAVKFCFLLGKSGTETLEMLKTAYKDDAMGKTQVFEWFSRFKNGEMSTDDKPRSGRPSTARTHENVEKNCEIIKEDRRRTIEEIVELSGVTWSSAARFVAVGIAVVRDTEAVRNAHKTVTKNLKRNSPVRRPKLQSENNFKLPSCHIDFALQSGDETLCLLTRMQSKIIMTLLLSRHQNNDMKLCMVVAVSSGVRSSDGTELQNMALDDRALSKESDIAWSNIFDYLNTGSEEKGLSALEVTRTYVAKRKAWLQAISLTNITSENQSRELERVEHSYEALTVIYETSTNYSALMDLKTRSMKLSEQFNDTYDYDIGLVWNTILLFMFAQKKEIRTAPNIMIFNIVMADILNLTFNLPLQYFGFYYPSYVRLSEPVCVLFVSLRCMFTSASALSVVALSAQRFCATLPAFHSLKARSRLSSLMITVTYILLVWAAASSIVLPDTLREKVCDDNPAEKSGRKSAKVVSLHEFLVYCFALPGIMFVFTLLTARRLKRSAKDIPGDARHKVHEEARNRGAKVVTALCVVFTISYVPFFLWGRIATTLNLDRLELPYRILDNITYYLLFSNPCFNPLALYVTSLTFRRLFNGYLFGSCRRRGKLQRTDTQISCDNTTQSSRQQESDM</sequence>
<dbReference type="Pfam" id="PF00001">
    <property type="entry name" value="7tm_1"/>
    <property type="match status" value="1"/>
</dbReference>
<evidence type="ECO:0000256" key="6">
    <source>
        <dbReference type="ARBA" id="ARBA00023136"/>
    </source>
</evidence>
<evidence type="ECO:0000313" key="12">
    <source>
        <dbReference type="EMBL" id="PNF42129.1"/>
    </source>
</evidence>
<dbReference type="InterPro" id="IPR041426">
    <property type="entry name" value="Mos1_HTH"/>
</dbReference>
<evidence type="ECO:0000256" key="5">
    <source>
        <dbReference type="ARBA" id="ARBA00023040"/>
    </source>
</evidence>
<dbReference type="OrthoDB" id="9046662at2759"/>
<dbReference type="Gene3D" id="1.20.1070.10">
    <property type="entry name" value="Rhodopsin 7-helix transmembrane proteins"/>
    <property type="match status" value="1"/>
</dbReference>
<evidence type="ECO:0000256" key="10">
    <source>
        <dbReference type="SAM" id="Phobius"/>
    </source>
</evidence>
<keyword evidence="5" id="KW-0297">G-protein coupled receptor</keyword>
<dbReference type="AlphaFoldDB" id="A0A2J7RMT1"/>
<proteinExistence type="inferred from homology"/>
<dbReference type="Proteomes" id="UP000235965">
    <property type="component" value="Unassembled WGS sequence"/>
</dbReference>
<accession>A0A2J7RMT1</accession>
<keyword evidence="7" id="KW-0675">Receptor</keyword>
<comment type="caution">
    <text evidence="12">The sequence shown here is derived from an EMBL/GenBank/DDBJ whole genome shotgun (WGS) entry which is preliminary data.</text>
</comment>
<dbReference type="Pfam" id="PF17906">
    <property type="entry name" value="HTH_48"/>
    <property type="match status" value="1"/>
</dbReference>